<dbReference type="EMBL" id="JAHDYR010000064">
    <property type="protein sequence ID" value="KAG9390444.1"/>
    <property type="molecule type" value="Genomic_DNA"/>
</dbReference>
<evidence type="ECO:0000313" key="3">
    <source>
        <dbReference type="Proteomes" id="UP000717585"/>
    </source>
</evidence>
<feature type="compositionally biased region" description="Low complexity" evidence="1">
    <location>
        <begin position="460"/>
        <end position="473"/>
    </location>
</feature>
<protein>
    <submittedName>
        <fullName evidence="2">Uncharacterized protein</fullName>
    </submittedName>
</protein>
<feature type="region of interest" description="Disordered" evidence="1">
    <location>
        <begin position="233"/>
        <end position="258"/>
    </location>
</feature>
<dbReference type="PANTHER" id="PTHR38130">
    <property type="entry name" value="EF-HAND DOMAIN-CONTAINING PROTEIN"/>
    <property type="match status" value="1"/>
</dbReference>
<evidence type="ECO:0000256" key="1">
    <source>
        <dbReference type="SAM" id="MobiDB-lite"/>
    </source>
</evidence>
<name>A0A8J6DXM1_9EUKA</name>
<accession>A0A8J6DXM1</accession>
<comment type="caution">
    <text evidence="2">The sequence shown here is derived from an EMBL/GenBank/DDBJ whole genome shotgun (WGS) entry which is preliminary data.</text>
</comment>
<dbReference type="AlphaFoldDB" id="A0A8J6DXM1"/>
<keyword evidence="3" id="KW-1185">Reference proteome</keyword>
<organism evidence="2 3">
    <name type="scientific">Carpediemonas membranifera</name>
    <dbReference type="NCBI Taxonomy" id="201153"/>
    <lineage>
        <taxon>Eukaryota</taxon>
        <taxon>Metamonada</taxon>
        <taxon>Carpediemonas-like organisms</taxon>
        <taxon>Carpediemonas</taxon>
    </lineage>
</organism>
<evidence type="ECO:0000313" key="2">
    <source>
        <dbReference type="EMBL" id="KAG9390444.1"/>
    </source>
</evidence>
<feature type="region of interest" description="Disordered" evidence="1">
    <location>
        <begin position="1"/>
        <end position="26"/>
    </location>
</feature>
<dbReference type="Proteomes" id="UP000717585">
    <property type="component" value="Unassembled WGS sequence"/>
</dbReference>
<reference evidence="2" key="1">
    <citation type="submission" date="2021-05" db="EMBL/GenBank/DDBJ databases">
        <title>A free-living protist that lacks canonical eukaryotic 1 DNA replication and segregation systems.</title>
        <authorList>
            <person name="Salas-Leiva D.E."/>
            <person name="Tromer E.C."/>
            <person name="Curtis B.A."/>
            <person name="Jerlstrom-Hultqvist J."/>
            <person name="Kolisko M."/>
            <person name="Yi Z."/>
            <person name="Salas-Leiva J.S."/>
            <person name="Gallot-Lavallee L."/>
            <person name="Kops G.J.P.L."/>
            <person name="Archibald J.M."/>
            <person name="Simpson A.G.B."/>
            <person name="Roger A.J."/>
        </authorList>
    </citation>
    <scope>NUCLEOTIDE SEQUENCE</scope>
    <source>
        <strain evidence="2">BICM</strain>
    </source>
</reference>
<feature type="compositionally biased region" description="Polar residues" evidence="1">
    <location>
        <begin position="1"/>
        <end position="22"/>
    </location>
</feature>
<proteinExistence type="predicted"/>
<sequence length="499" mass="55335">MFTQNSDNSSSFMETQRSATSFKSERPNYILNTRDIEGAYPLPKGWKTTRVVNPIDPDYGLPPVKQAPPPEVPFKGDRYNVGDVEGACPKPLYPGRPRSVSTLRTDVIEPDPPFMRSQPIPQLTLDVSDIVRKPTPSKRMTNPLDPVYSSLTPAYGVDPEAPLNFQAAGVVGQIEGSKPRTRRAHSAMDRRMIDKHNIDDIPGARPQLNYPARRTVRNTVSCADIPGAKPAIPLAWRDGRHSNPLNPDYEKKDQGRGNSGMAARAELLKKLDFEARRPVERFIRGKIDKNRSQVNDHIVTHDKQVNDEYLVPAAPPVKIDTPEQIKTPPPRPEIPAYIEPLVNHGYRKQEEEKTRNPLPRVNSGAHIAGAFPGKSRRMSNDGTRLPATINYMAMSLAAEKATHEKLDIGNRRRPSLADSRAATQVESRADLFREDSVASIHFNPTNRRAQSCGPAKTRTRFASAASSRPALSRRAPKATAEQRMARAADIALVQCLGKG</sequence>
<gene>
    <name evidence="2" type="ORF">J8273_7795</name>
</gene>
<dbReference type="PANTHER" id="PTHR38130:SF1">
    <property type="entry name" value="EF-HAND DOMAIN-CONTAINING PROTEIN"/>
    <property type="match status" value="1"/>
</dbReference>
<dbReference type="OrthoDB" id="10248735at2759"/>
<feature type="region of interest" description="Disordered" evidence="1">
    <location>
        <begin position="444"/>
        <end position="477"/>
    </location>
</feature>
<feature type="region of interest" description="Disordered" evidence="1">
    <location>
        <begin position="353"/>
        <end position="381"/>
    </location>
</feature>